<accession>A0A0A9C5A5</accession>
<reference evidence="2" key="2">
    <citation type="journal article" date="2015" name="Data Brief">
        <title>Shoot transcriptome of the giant reed, Arundo donax.</title>
        <authorList>
            <person name="Barrero R.A."/>
            <person name="Guerrero F.D."/>
            <person name="Moolhuijzen P."/>
            <person name="Goolsby J.A."/>
            <person name="Tidwell J."/>
            <person name="Bellgard S.E."/>
            <person name="Bellgard M.I."/>
        </authorList>
    </citation>
    <scope>NUCLEOTIDE SEQUENCE</scope>
    <source>
        <tissue evidence="2">Shoot tissue taken approximately 20 cm above the soil surface</tissue>
    </source>
</reference>
<reference evidence="2" key="1">
    <citation type="submission" date="2014-09" db="EMBL/GenBank/DDBJ databases">
        <authorList>
            <person name="Magalhaes I.L.F."/>
            <person name="Oliveira U."/>
            <person name="Santos F.R."/>
            <person name="Vidigal T.H.D.A."/>
            <person name="Brescovit A.D."/>
            <person name="Santos A.J."/>
        </authorList>
    </citation>
    <scope>NUCLEOTIDE SEQUENCE</scope>
    <source>
        <tissue evidence="2">Shoot tissue taken approximately 20 cm above the soil surface</tissue>
    </source>
</reference>
<proteinExistence type="predicted"/>
<evidence type="ECO:0000313" key="2">
    <source>
        <dbReference type="EMBL" id="JAD70766.1"/>
    </source>
</evidence>
<name>A0A0A9C5A5_ARUDO</name>
<protein>
    <submittedName>
        <fullName evidence="2">Uncharacterized protein</fullName>
    </submittedName>
</protein>
<keyword evidence="1" id="KW-0732">Signal</keyword>
<feature type="signal peptide" evidence="1">
    <location>
        <begin position="1"/>
        <end position="22"/>
    </location>
</feature>
<dbReference type="EMBL" id="GBRH01227129">
    <property type="protein sequence ID" value="JAD70766.1"/>
    <property type="molecule type" value="Transcribed_RNA"/>
</dbReference>
<organism evidence="2">
    <name type="scientific">Arundo donax</name>
    <name type="common">Giant reed</name>
    <name type="synonym">Donax arundinaceus</name>
    <dbReference type="NCBI Taxonomy" id="35708"/>
    <lineage>
        <taxon>Eukaryota</taxon>
        <taxon>Viridiplantae</taxon>
        <taxon>Streptophyta</taxon>
        <taxon>Embryophyta</taxon>
        <taxon>Tracheophyta</taxon>
        <taxon>Spermatophyta</taxon>
        <taxon>Magnoliopsida</taxon>
        <taxon>Liliopsida</taxon>
        <taxon>Poales</taxon>
        <taxon>Poaceae</taxon>
        <taxon>PACMAD clade</taxon>
        <taxon>Arundinoideae</taxon>
        <taxon>Arundineae</taxon>
        <taxon>Arundo</taxon>
    </lineage>
</organism>
<evidence type="ECO:0000256" key="1">
    <source>
        <dbReference type="SAM" id="SignalP"/>
    </source>
</evidence>
<dbReference type="AlphaFoldDB" id="A0A0A9C5A5"/>
<sequence>MCLFVTIIRFLFAFLLCPLIQGSKLNQNSEKKIVEELVLLMLFCGTD</sequence>
<feature type="chain" id="PRO_5002043038" evidence="1">
    <location>
        <begin position="23"/>
        <end position="47"/>
    </location>
</feature>